<protein>
    <submittedName>
        <fullName evidence="1">Uncharacterized protein</fullName>
    </submittedName>
</protein>
<dbReference type="Proteomes" id="UP001055171">
    <property type="component" value="Chromosome"/>
</dbReference>
<reference evidence="1 3" key="1">
    <citation type="submission" date="2015-03" db="EMBL/GenBank/DDBJ databases">
        <authorList>
            <person name="Urmite Genomes"/>
        </authorList>
    </citation>
    <scope>NUCLEOTIDE SEQUENCE [LARGE SCALE GENOMIC DNA]</scope>
    <source>
        <strain evidence="1 3">CSUR P1491</strain>
    </source>
</reference>
<reference evidence="2" key="2">
    <citation type="submission" date="2022-08" db="EMBL/GenBank/DDBJ databases">
        <title>Complete genome sequence of 14 non-tuberculosis mycobacteria type-strains.</title>
        <authorList>
            <person name="Igarashi Y."/>
            <person name="Osugi A."/>
            <person name="Mitarai S."/>
        </authorList>
    </citation>
    <scope>NUCLEOTIDE SEQUENCE</scope>
    <source>
        <strain evidence="2">ATCC 51985</strain>
    </source>
</reference>
<evidence type="ECO:0000313" key="1">
    <source>
        <dbReference type="EMBL" id="CQD09767.1"/>
    </source>
</evidence>
<keyword evidence="4" id="KW-1185">Reference proteome</keyword>
<dbReference type="Proteomes" id="UP000199251">
    <property type="component" value="Unassembled WGS sequence"/>
</dbReference>
<dbReference type="EMBL" id="CTEE01000001">
    <property type="protein sequence ID" value="CQD09767.1"/>
    <property type="molecule type" value="Genomic_DNA"/>
</dbReference>
<name>A0A0E4GWI9_MYCLN</name>
<proteinExistence type="predicted"/>
<evidence type="ECO:0000313" key="4">
    <source>
        <dbReference type="Proteomes" id="UP001055171"/>
    </source>
</evidence>
<sequence>MKSTAAEKALDAAAVARGLIEVLLVPTRLSSAWEQVAAAQN</sequence>
<evidence type="ECO:0000313" key="3">
    <source>
        <dbReference type="Proteomes" id="UP000199251"/>
    </source>
</evidence>
<dbReference type="EMBL" id="CP092423">
    <property type="protein sequence ID" value="UVI52121.1"/>
    <property type="molecule type" value="Genomic_DNA"/>
</dbReference>
<dbReference type="RefSeq" id="WP_259608749.1">
    <property type="nucleotide sequence ID" value="NZ_CP092423.2"/>
</dbReference>
<organism evidence="1 3">
    <name type="scientific">Mycobacterium lentiflavum</name>
    <dbReference type="NCBI Taxonomy" id="141349"/>
    <lineage>
        <taxon>Bacteria</taxon>
        <taxon>Bacillati</taxon>
        <taxon>Actinomycetota</taxon>
        <taxon>Actinomycetes</taxon>
        <taxon>Mycobacteriales</taxon>
        <taxon>Mycobacteriaceae</taxon>
        <taxon>Mycobacterium</taxon>
        <taxon>Mycobacterium simiae complex</taxon>
    </lineage>
</organism>
<evidence type="ECO:0000313" key="2">
    <source>
        <dbReference type="EMBL" id="UVI52121.1"/>
    </source>
</evidence>
<accession>A0A0E4GWI9</accession>
<dbReference type="AlphaFoldDB" id="A0A0E4GWI9"/>
<gene>
    <name evidence="1" type="ORF">BN1232_01783</name>
    <name evidence="2" type="ORF">MJO58_28650</name>
</gene>